<dbReference type="AlphaFoldDB" id="A0A2S9ETG5"/>
<feature type="domain" description="AAA+ ATPase" evidence="1">
    <location>
        <begin position="414"/>
        <end position="658"/>
    </location>
</feature>
<comment type="caution">
    <text evidence="2">The sequence shown here is derived from an EMBL/GenBank/DDBJ whole genome shotgun (WGS) entry which is preliminary data.</text>
</comment>
<name>A0A2S9ETG5_9PSED</name>
<dbReference type="InterPro" id="IPR027417">
    <property type="entry name" value="P-loop_NTPase"/>
</dbReference>
<dbReference type="RefSeq" id="WP_105696965.1">
    <property type="nucleotide sequence ID" value="NZ_CP159260.1"/>
</dbReference>
<dbReference type="SUPFAM" id="SSF52540">
    <property type="entry name" value="P-loop containing nucleoside triphosphate hydrolases"/>
    <property type="match status" value="1"/>
</dbReference>
<dbReference type="Gene3D" id="3.40.50.300">
    <property type="entry name" value="P-loop containing nucleotide triphosphate hydrolases"/>
    <property type="match status" value="1"/>
</dbReference>
<dbReference type="InterPro" id="IPR003593">
    <property type="entry name" value="AAA+_ATPase"/>
</dbReference>
<evidence type="ECO:0000313" key="2">
    <source>
        <dbReference type="EMBL" id="PRC19091.1"/>
    </source>
</evidence>
<dbReference type="InterPro" id="IPR051396">
    <property type="entry name" value="Bact_Antivir_Def_Nuclease"/>
</dbReference>
<dbReference type="PANTHER" id="PTHR43581:SF2">
    <property type="entry name" value="EXCINUCLEASE ATPASE SUBUNIT"/>
    <property type="match status" value="1"/>
</dbReference>
<reference evidence="2 3" key="1">
    <citation type="submission" date="2017-09" db="EMBL/GenBank/DDBJ databases">
        <title>Genomic, metabolic, and phenotypic characteristics of bacterial isolates from the natural microbiome of the model nematode Caenorhabditis elegans.</title>
        <authorList>
            <person name="Zimmermann J."/>
            <person name="Obeng N."/>
            <person name="Yang W."/>
            <person name="Obeng O."/>
            <person name="Kissoyan K."/>
            <person name="Pees B."/>
            <person name="Dirksen P."/>
            <person name="Hoppner M."/>
            <person name="Franke A."/>
            <person name="Rosenstiel P."/>
            <person name="Leippe M."/>
            <person name="Dierking K."/>
            <person name="Kaleta C."/>
            <person name="Schulenburg H."/>
        </authorList>
    </citation>
    <scope>NUCLEOTIDE SEQUENCE [LARGE SCALE GENOMIC DNA]</scope>
    <source>
        <strain evidence="2 3">MYb117</strain>
    </source>
</reference>
<dbReference type="SMART" id="SM00382">
    <property type="entry name" value="AAA"/>
    <property type="match status" value="1"/>
</dbReference>
<dbReference type="EMBL" id="PCQL01000010">
    <property type="protein sequence ID" value="PRC19091.1"/>
    <property type="molecule type" value="Genomic_DNA"/>
</dbReference>
<evidence type="ECO:0000313" key="3">
    <source>
        <dbReference type="Proteomes" id="UP000238045"/>
    </source>
</evidence>
<dbReference type="GO" id="GO:0005524">
    <property type="term" value="F:ATP binding"/>
    <property type="evidence" value="ECO:0007669"/>
    <property type="project" value="InterPro"/>
</dbReference>
<protein>
    <recommendedName>
        <fullName evidence="1">AAA+ ATPase domain-containing protein</fullName>
    </recommendedName>
</protein>
<keyword evidence="3" id="KW-1185">Reference proteome</keyword>
<gene>
    <name evidence="2" type="ORF">CQZ99_12340</name>
</gene>
<proteinExistence type="predicted"/>
<dbReference type="Pfam" id="PF13304">
    <property type="entry name" value="AAA_21"/>
    <property type="match status" value="1"/>
</dbReference>
<dbReference type="Proteomes" id="UP000238045">
    <property type="component" value="Unassembled WGS sequence"/>
</dbReference>
<dbReference type="InterPro" id="IPR003959">
    <property type="entry name" value="ATPase_AAA_core"/>
</dbReference>
<organism evidence="2 3">
    <name type="scientific">Pseudomonas poae</name>
    <dbReference type="NCBI Taxonomy" id="200451"/>
    <lineage>
        <taxon>Bacteria</taxon>
        <taxon>Pseudomonadati</taxon>
        <taxon>Pseudomonadota</taxon>
        <taxon>Gammaproteobacteria</taxon>
        <taxon>Pseudomonadales</taxon>
        <taxon>Pseudomonadaceae</taxon>
        <taxon>Pseudomonas</taxon>
    </lineage>
</organism>
<dbReference type="PANTHER" id="PTHR43581">
    <property type="entry name" value="ATP/GTP PHOSPHATASE"/>
    <property type="match status" value="1"/>
</dbReference>
<evidence type="ECO:0000259" key="1">
    <source>
        <dbReference type="SMART" id="SM00382"/>
    </source>
</evidence>
<accession>A0A2S9ETG5</accession>
<sequence length="764" mass="84622">MYYDTRELRSLSILKKIRRSPGLSAIPDKDFLYACAAVVSVLVLSGQPIAQDKDEAIRQIRHIRNRNHASGFSINDTIISLTHYALRPALKDLAAPELINLINYVIDVLIAHITGLDHRHCKIVSGFAGVIFDRARYDVVDVSPNIAHLTLGVRNQGIKYSFVMSGQIDSEQKKLLELKLHCNGIAARFAASIEVLPPPRDQRAYLIDALSQEAGLGELKTSINEMTSEEIYSQIPGHADASGFYILTRTSKGANAKAFKNSWSTYSQNIEAVVAFDSYHQGALRKFLFIIINNSSDPFSPTSRTLYINTCNNPAILSLDAIERSILSASIYLAWRTGDVPSPSGMSRKVASMLNSQFRNGYRDVNGLCAVGTRTRGYNRQLFNVNHHVNFAAHATATEDLNSAELHNTLASSHPTCLYIIGNNGAGKSLLLGRLAAELIEKENSATGITLSQSNRFPTSESSQYFTSFCLAQQSRHQLIATVPKLFSRICCDTKKLQTLLKCLERLSFTKEFYLGSKPHSKKRAIVDVESLIAVGDNALENQEVLRGVHLDSSTLVLVKHNDPDHYVFFSDLSSGEQNIITLLTLCIYSAGHDQTLLLDEPEISLHVSWQQQLPYILNIIAQDLHTSIVTATHSPLLISSAPLKHTRCYALDTGKLKHIEPMERRSVETSLVAIFGTYSPLNKEVYERCARLVALTIQKRNSESGVSVRELEDSLEQLKSLDALVKNSSVEKESARYDSDVDLIGKATLAIAAIRVEVEHESV</sequence>
<dbReference type="GO" id="GO:0016887">
    <property type="term" value="F:ATP hydrolysis activity"/>
    <property type="evidence" value="ECO:0007669"/>
    <property type="project" value="InterPro"/>
</dbReference>